<sequence length="86" mass="9501">MRLSTLFGTILVVLVAQMAQTAPVAVPATNSESPLNNKPPYWPACYDSLYPGEGCICTGFLDPRCFRMPTNPGRPCRNCPKRLKWA</sequence>
<evidence type="ECO:0000313" key="2">
    <source>
        <dbReference type="EMBL" id="ORZ39521.1"/>
    </source>
</evidence>
<evidence type="ECO:0008006" key="4">
    <source>
        <dbReference type="Google" id="ProtNLM"/>
    </source>
</evidence>
<proteinExistence type="predicted"/>
<keyword evidence="1" id="KW-0732">Signal</keyword>
<organism evidence="2 3">
    <name type="scientific">Catenaria anguillulae PL171</name>
    <dbReference type="NCBI Taxonomy" id="765915"/>
    <lineage>
        <taxon>Eukaryota</taxon>
        <taxon>Fungi</taxon>
        <taxon>Fungi incertae sedis</taxon>
        <taxon>Blastocladiomycota</taxon>
        <taxon>Blastocladiomycetes</taxon>
        <taxon>Blastocladiales</taxon>
        <taxon>Catenariaceae</taxon>
        <taxon>Catenaria</taxon>
    </lineage>
</organism>
<name>A0A1Y2I0M1_9FUNG</name>
<accession>A0A1Y2I0M1</accession>
<evidence type="ECO:0000313" key="3">
    <source>
        <dbReference type="Proteomes" id="UP000193411"/>
    </source>
</evidence>
<feature type="signal peptide" evidence="1">
    <location>
        <begin position="1"/>
        <end position="21"/>
    </location>
</feature>
<feature type="chain" id="PRO_5013299594" description="Bowman-Birk serine protease inhibitors family domain-containing protein" evidence="1">
    <location>
        <begin position="22"/>
        <end position="86"/>
    </location>
</feature>
<dbReference type="AlphaFoldDB" id="A0A1Y2I0M1"/>
<protein>
    <recommendedName>
        <fullName evidence="4">Bowman-Birk serine protease inhibitors family domain-containing protein</fullName>
    </recommendedName>
</protein>
<comment type="caution">
    <text evidence="2">The sequence shown here is derived from an EMBL/GenBank/DDBJ whole genome shotgun (WGS) entry which is preliminary data.</text>
</comment>
<evidence type="ECO:0000256" key="1">
    <source>
        <dbReference type="SAM" id="SignalP"/>
    </source>
</evidence>
<reference evidence="2 3" key="1">
    <citation type="submission" date="2016-07" db="EMBL/GenBank/DDBJ databases">
        <title>Pervasive Adenine N6-methylation of Active Genes in Fungi.</title>
        <authorList>
            <consortium name="DOE Joint Genome Institute"/>
            <person name="Mondo S.J."/>
            <person name="Dannebaum R.O."/>
            <person name="Kuo R.C."/>
            <person name="Labutti K."/>
            <person name="Haridas S."/>
            <person name="Kuo A."/>
            <person name="Salamov A."/>
            <person name="Ahrendt S.R."/>
            <person name="Lipzen A."/>
            <person name="Sullivan W."/>
            <person name="Andreopoulos W.B."/>
            <person name="Clum A."/>
            <person name="Lindquist E."/>
            <person name="Daum C."/>
            <person name="Ramamoorthy G.K."/>
            <person name="Gryganskyi A."/>
            <person name="Culley D."/>
            <person name="Magnuson J.K."/>
            <person name="James T.Y."/>
            <person name="O'Malley M.A."/>
            <person name="Stajich J.E."/>
            <person name="Spatafora J.W."/>
            <person name="Visel A."/>
            <person name="Grigoriev I.V."/>
        </authorList>
    </citation>
    <scope>NUCLEOTIDE SEQUENCE [LARGE SCALE GENOMIC DNA]</scope>
    <source>
        <strain evidence="2 3">PL171</strain>
    </source>
</reference>
<keyword evidence="3" id="KW-1185">Reference proteome</keyword>
<gene>
    <name evidence="2" type="ORF">BCR44DRAFT_64467</name>
</gene>
<dbReference type="EMBL" id="MCFL01000005">
    <property type="protein sequence ID" value="ORZ39521.1"/>
    <property type="molecule type" value="Genomic_DNA"/>
</dbReference>
<dbReference type="Proteomes" id="UP000193411">
    <property type="component" value="Unassembled WGS sequence"/>
</dbReference>